<dbReference type="RefSeq" id="XP_022832168.1">
    <property type="nucleotide sequence ID" value="XM_022976400.1"/>
</dbReference>
<feature type="compositionally biased region" description="Basic residues" evidence="1">
    <location>
        <begin position="471"/>
        <end position="482"/>
    </location>
</feature>
<evidence type="ECO:0000313" key="3">
    <source>
        <dbReference type="Proteomes" id="UP000301870"/>
    </source>
</evidence>
<dbReference type="GeneID" id="111360453"/>
<reference evidence="4" key="1">
    <citation type="submission" date="2025-08" db="UniProtKB">
        <authorList>
            <consortium name="RefSeq"/>
        </authorList>
    </citation>
    <scope>IDENTIFICATION</scope>
    <source>
        <strain evidence="4">Ishihara</strain>
        <tissue evidence="4">Whole body</tissue>
    </source>
</reference>
<feature type="domain" description="BEN" evidence="2">
    <location>
        <begin position="764"/>
        <end position="871"/>
    </location>
</feature>
<feature type="compositionally biased region" description="Low complexity" evidence="1">
    <location>
        <begin position="313"/>
        <end position="348"/>
    </location>
</feature>
<feature type="region of interest" description="Disordered" evidence="1">
    <location>
        <begin position="254"/>
        <end position="350"/>
    </location>
</feature>
<proteinExistence type="predicted"/>
<dbReference type="InterPro" id="IPR018379">
    <property type="entry name" value="BEN_domain"/>
</dbReference>
<dbReference type="GO" id="GO:0003677">
    <property type="term" value="F:DNA binding"/>
    <property type="evidence" value="ECO:0007669"/>
    <property type="project" value="InterPro"/>
</dbReference>
<dbReference type="PROSITE" id="PS51457">
    <property type="entry name" value="BEN"/>
    <property type="match status" value="1"/>
</dbReference>
<evidence type="ECO:0000256" key="1">
    <source>
        <dbReference type="SAM" id="MobiDB-lite"/>
    </source>
</evidence>
<feature type="compositionally biased region" description="Polar residues" evidence="1">
    <location>
        <begin position="556"/>
        <end position="570"/>
    </location>
</feature>
<feature type="compositionally biased region" description="Polar residues" evidence="1">
    <location>
        <begin position="135"/>
        <end position="160"/>
    </location>
</feature>
<feature type="region of interest" description="Disordered" evidence="1">
    <location>
        <begin position="556"/>
        <end position="617"/>
    </location>
</feature>
<evidence type="ECO:0000259" key="2">
    <source>
        <dbReference type="PROSITE" id="PS51457"/>
    </source>
</evidence>
<feature type="compositionally biased region" description="Polar residues" evidence="1">
    <location>
        <begin position="256"/>
        <end position="301"/>
    </location>
</feature>
<accession>A0A9J7IXD9</accession>
<feature type="compositionally biased region" description="Polar residues" evidence="1">
    <location>
        <begin position="591"/>
        <end position="617"/>
    </location>
</feature>
<gene>
    <name evidence="4" type="primary">LOC111360453</name>
</gene>
<dbReference type="Proteomes" id="UP000301870">
    <property type="component" value="Chromosome 30"/>
</dbReference>
<keyword evidence="3" id="KW-1185">Reference proteome</keyword>
<name>A0A9J7IXD9_SPOLT</name>
<protein>
    <submittedName>
        <fullName evidence="4">Uncharacterized serine-rich protein C215.13-like isoform X1</fullName>
    </submittedName>
</protein>
<feature type="compositionally biased region" description="Low complexity" evidence="1">
    <location>
        <begin position="163"/>
        <end position="180"/>
    </location>
</feature>
<dbReference type="OrthoDB" id="6515871at2759"/>
<feature type="compositionally biased region" description="Basic and acidic residues" evidence="1">
    <location>
        <begin position="181"/>
        <end position="191"/>
    </location>
</feature>
<feature type="region of interest" description="Disordered" evidence="1">
    <location>
        <begin position="91"/>
        <end position="200"/>
    </location>
</feature>
<organism evidence="3 4">
    <name type="scientific">Spodoptera litura</name>
    <name type="common">Asian cotton leafworm</name>
    <dbReference type="NCBI Taxonomy" id="69820"/>
    <lineage>
        <taxon>Eukaryota</taxon>
        <taxon>Metazoa</taxon>
        <taxon>Ecdysozoa</taxon>
        <taxon>Arthropoda</taxon>
        <taxon>Hexapoda</taxon>
        <taxon>Insecta</taxon>
        <taxon>Pterygota</taxon>
        <taxon>Neoptera</taxon>
        <taxon>Endopterygota</taxon>
        <taxon>Lepidoptera</taxon>
        <taxon>Glossata</taxon>
        <taxon>Ditrysia</taxon>
        <taxon>Noctuoidea</taxon>
        <taxon>Noctuidae</taxon>
        <taxon>Amphipyrinae</taxon>
        <taxon>Spodoptera</taxon>
    </lineage>
</organism>
<sequence>MKRFTYRVVKFINLPPFEGIDEYVCVPLTWMVTRRGQIASIAYPHDENPSDTRNRVKNVEPHQDNWRCYLAEVTHETNSFEDAESWIASKVNGTQPRVTSNSELYRANHDDSSKNNKEQDKPKINSFNFRPPLPKTSNNVDYYTNPTPGCSKDSQSLQRDCTTETSQTTNSTIGSTSGNKSEPRTKSRYAESDYDSDESSRLVICEDTMPSPLTQEPNEVTDNKLGNIASKTTTALLNQQNDLSLSSIQISDVRSTRNTNNDEMTSNDATSLVRESTSHNKTPISHNEPSTSSNRPSTSFDRPSISYDRSSTTHEVSSSSYNAPSTSSNGPFTSGKGPSTSSEGPPTSQNLQDFTANLLINMNGVPTLIPLHLIDNKLKPEQIAKKVTTASQTPLLTTSKEIPLIISQNPHQNVPRKQESPTRNTMSQTAPRSITINAQKNKIKQGKNTKTLHHVPKVQFKPAKYQARENHHSKRIQHKTYRKNNSQQGQHRPLTGYKGPTERTVPPTERDLIDLQQTVSAPKPPSSEPSYTTNQSLQTAYQKFIQSVQKSLITVTGTPNEINNPNSAATSRDKEATTSRDALSFAVPKCFSNQSPRPQLPAQQNRMPKQCSTTRNSTTNQIAVQNPNLASEQKMMDLVGELFEKMGRDLFNAKQIYQHQRSAMIESVELYHDLLQSGKLYNESLNTENNTSSTRNVLLKFPKICETILTEIEPRENSSNDEQLSNSYNHLEQFHLPPEYNPNDSRWTLKIRERMPGVVELVPKTGIYVVHEELQYAKHVSKDCQSLAQQLLPEVFNRLALGVCLTLTEAREAKNSSKLVPSNVEPILDQGGCKALLKFVLYYGAQRGWNLALQSIINAIDMKIKNFRFKYNVLTELRDTS</sequence>
<dbReference type="AlphaFoldDB" id="A0A9J7IXD9"/>
<feature type="compositionally biased region" description="Polar residues" evidence="1">
    <location>
        <begin position="91"/>
        <end position="103"/>
    </location>
</feature>
<evidence type="ECO:0000313" key="4">
    <source>
        <dbReference type="RefSeq" id="XP_022832168.1"/>
    </source>
</evidence>
<feature type="compositionally biased region" description="Basic and acidic residues" evidence="1">
    <location>
        <begin position="106"/>
        <end position="123"/>
    </location>
</feature>
<feature type="region of interest" description="Disordered" evidence="1">
    <location>
        <begin position="463"/>
        <end position="506"/>
    </location>
</feature>
<dbReference type="KEGG" id="sliu:111360453"/>
<feature type="region of interest" description="Disordered" evidence="1">
    <location>
        <begin position="410"/>
        <end position="429"/>
    </location>
</feature>